<proteinExistence type="predicted"/>
<gene>
    <name evidence="1" type="ORF">E5347_15240</name>
</gene>
<dbReference type="Proteomes" id="UP000306888">
    <property type="component" value="Unassembled WGS sequence"/>
</dbReference>
<keyword evidence="2" id="KW-1185">Reference proteome</keyword>
<dbReference type="OrthoDB" id="1920357at2"/>
<reference evidence="1 2" key="1">
    <citation type="submission" date="2019-04" db="EMBL/GenBank/DDBJ databases">
        <title>Microbes associate with the intestines of laboratory mice.</title>
        <authorList>
            <person name="Navarre W."/>
            <person name="Wong E."/>
            <person name="Huang K."/>
            <person name="Tropini C."/>
            <person name="Ng K."/>
            <person name="Yu B."/>
        </authorList>
    </citation>
    <scope>NUCLEOTIDE SEQUENCE [LARGE SCALE GENOMIC DNA]</scope>
    <source>
        <strain evidence="1 2">NM50_B9-20</strain>
    </source>
</reference>
<organism evidence="1 2">
    <name type="scientific">Clostridium sartagoforme</name>
    <dbReference type="NCBI Taxonomy" id="84031"/>
    <lineage>
        <taxon>Bacteria</taxon>
        <taxon>Bacillati</taxon>
        <taxon>Bacillota</taxon>
        <taxon>Clostridia</taxon>
        <taxon>Eubacteriales</taxon>
        <taxon>Clostridiaceae</taxon>
        <taxon>Clostridium</taxon>
    </lineage>
</organism>
<evidence type="ECO:0000313" key="2">
    <source>
        <dbReference type="Proteomes" id="UP000306888"/>
    </source>
</evidence>
<name>A0A4S2DHG5_9CLOT</name>
<accession>A0A4S2DHG5</accession>
<protein>
    <submittedName>
        <fullName evidence="1">Uncharacterized protein</fullName>
    </submittedName>
</protein>
<dbReference type="AlphaFoldDB" id="A0A4S2DHG5"/>
<sequence length="147" mass="17042">MIRTVVCEKDGCSSNKFFIGSEDEKLNLICAQCESRYSIDSKEQDYIMLPNCSNCNNDTFKVYRDIENKSVYAKCSKCGAVPEKIYIDSDGIQVSYEAKLLNDIKQIMYLVEQRIYNLEVNIKDLERSQNILEQSLAYINKYLVEKD</sequence>
<dbReference type="EMBL" id="SRYR01000014">
    <property type="protein sequence ID" value="TGY40323.1"/>
    <property type="molecule type" value="Genomic_DNA"/>
</dbReference>
<dbReference type="RefSeq" id="WP_136008085.1">
    <property type="nucleotide sequence ID" value="NZ_SRYR01000014.1"/>
</dbReference>
<comment type="caution">
    <text evidence="1">The sequence shown here is derived from an EMBL/GenBank/DDBJ whole genome shotgun (WGS) entry which is preliminary data.</text>
</comment>
<evidence type="ECO:0000313" key="1">
    <source>
        <dbReference type="EMBL" id="TGY40323.1"/>
    </source>
</evidence>